<evidence type="ECO:0000259" key="10">
    <source>
        <dbReference type="PROSITE" id="PS50893"/>
    </source>
</evidence>
<keyword evidence="4" id="KW-0547">Nucleotide-binding</keyword>
<dbReference type="PANTHER" id="PTHR42711">
    <property type="entry name" value="ABC TRANSPORTER ATP-BINDING PROTEIN"/>
    <property type="match status" value="1"/>
</dbReference>
<dbReference type="InterPro" id="IPR005894">
    <property type="entry name" value="DrrA"/>
</dbReference>
<organism evidence="11">
    <name type="scientific">freshwater metagenome</name>
    <dbReference type="NCBI Taxonomy" id="449393"/>
    <lineage>
        <taxon>unclassified sequences</taxon>
        <taxon>metagenomes</taxon>
        <taxon>ecological metagenomes</taxon>
    </lineage>
</organism>
<keyword evidence="7" id="KW-0472">Membrane</keyword>
<dbReference type="PROSITE" id="PS50893">
    <property type="entry name" value="ABC_TRANSPORTER_2"/>
    <property type="match status" value="1"/>
</dbReference>
<evidence type="ECO:0000313" key="11">
    <source>
        <dbReference type="EMBL" id="CAB4745372.1"/>
    </source>
</evidence>
<reference evidence="11" key="1">
    <citation type="submission" date="2020-05" db="EMBL/GenBank/DDBJ databases">
        <authorList>
            <person name="Chiriac C."/>
            <person name="Salcher M."/>
            <person name="Ghai R."/>
            <person name="Kavagutti S V."/>
        </authorList>
    </citation>
    <scope>NUCLEOTIDE SEQUENCE</scope>
</reference>
<dbReference type="GO" id="GO:0005524">
    <property type="term" value="F:ATP binding"/>
    <property type="evidence" value="ECO:0007669"/>
    <property type="project" value="UniProtKB-KW"/>
</dbReference>
<dbReference type="EMBL" id="CAEZYZ010000073">
    <property type="protein sequence ID" value="CAB4745372.1"/>
    <property type="molecule type" value="Genomic_DNA"/>
</dbReference>
<dbReference type="InterPro" id="IPR003439">
    <property type="entry name" value="ABC_transporter-like_ATP-bd"/>
</dbReference>
<dbReference type="AlphaFoldDB" id="A0A6J6TD69"/>
<keyword evidence="3" id="KW-1003">Cell membrane</keyword>
<dbReference type="Gene3D" id="3.40.50.300">
    <property type="entry name" value="P-loop containing nucleotide triphosphate hydrolases"/>
    <property type="match status" value="1"/>
</dbReference>
<comment type="subcellular location">
    <subcellularLocation>
        <location evidence="1">Cell membrane</location>
        <topology evidence="1">Peripheral membrane protein</topology>
        <orientation evidence="1">Cytoplasmic side</orientation>
    </subcellularLocation>
</comment>
<dbReference type="InterPro" id="IPR050763">
    <property type="entry name" value="ABC_transporter_ATP-binding"/>
</dbReference>
<evidence type="ECO:0000256" key="6">
    <source>
        <dbReference type="ARBA" id="ARBA00022967"/>
    </source>
</evidence>
<evidence type="ECO:0000256" key="7">
    <source>
        <dbReference type="ARBA" id="ARBA00023136"/>
    </source>
</evidence>
<evidence type="ECO:0000256" key="3">
    <source>
        <dbReference type="ARBA" id="ARBA00022475"/>
    </source>
</evidence>
<evidence type="ECO:0000256" key="1">
    <source>
        <dbReference type="ARBA" id="ARBA00004413"/>
    </source>
</evidence>
<evidence type="ECO:0000256" key="9">
    <source>
        <dbReference type="SAM" id="MobiDB-lite"/>
    </source>
</evidence>
<gene>
    <name evidence="11" type="ORF">UFOPK2810_00562</name>
</gene>
<dbReference type="SMART" id="SM00382">
    <property type="entry name" value="AAA"/>
    <property type="match status" value="1"/>
</dbReference>
<evidence type="ECO:0000256" key="4">
    <source>
        <dbReference type="ARBA" id="ARBA00022741"/>
    </source>
</evidence>
<feature type="domain" description="ABC transporter" evidence="10">
    <location>
        <begin position="7"/>
        <end position="237"/>
    </location>
</feature>
<dbReference type="GO" id="GO:0005886">
    <property type="term" value="C:plasma membrane"/>
    <property type="evidence" value="ECO:0007669"/>
    <property type="project" value="UniProtKB-SubCell"/>
</dbReference>
<dbReference type="GO" id="GO:0016887">
    <property type="term" value="F:ATP hydrolysis activity"/>
    <property type="evidence" value="ECO:0007669"/>
    <property type="project" value="InterPro"/>
</dbReference>
<feature type="region of interest" description="Disordered" evidence="9">
    <location>
        <begin position="310"/>
        <end position="329"/>
    </location>
</feature>
<dbReference type="PANTHER" id="PTHR42711:SF19">
    <property type="entry name" value="DOXORUBICIN RESISTANCE ATP-BINDING PROTEIN DRRA"/>
    <property type="match status" value="1"/>
</dbReference>
<sequence>MADDQAVFAEGVVKRFGDVVALDGMDLTVERGQVVGLLGPNGAGKTTMVRILSTLLTPTEGVARVAGFDVVRQPDEVRRVIGLTGQYAAVDEYLTGRENLRMFGGLYHLESSYVKRRSQELLDSFELSEAADRPVRTYSGGMRRRLDLASSLIAKPSILFLDEPTTGLDPRSRLGMWAVIEGLVAEGTTVLLTTQYLEEADQLAQDIVVIDHGRVIAHGTAEALKDQIGGDRIEITVMNIAQAGAAAEVLRSLGNGAPLVEEAKVSAPVSGGSTVMISAIRALDTAGIEVTDLLLRRPTLDDVFMSLTGHAAEDEQQAPPKRGRKGKTS</sequence>
<dbReference type="NCBIfam" id="TIGR01188">
    <property type="entry name" value="drrA"/>
    <property type="match status" value="1"/>
</dbReference>
<evidence type="ECO:0000256" key="8">
    <source>
        <dbReference type="ARBA" id="ARBA00049985"/>
    </source>
</evidence>
<dbReference type="FunFam" id="3.40.50.300:FF:000589">
    <property type="entry name" value="ABC transporter, ATP-binding subunit"/>
    <property type="match status" value="1"/>
</dbReference>
<keyword evidence="5" id="KW-0067">ATP-binding</keyword>
<keyword evidence="2" id="KW-0813">Transport</keyword>
<dbReference type="GO" id="GO:1900753">
    <property type="term" value="P:doxorubicin transport"/>
    <property type="evidence" value="ECO:0007669"/>
    <property type="project" value="InterPro"/>
</dbReference>
<keyword evidence="6" id="KW-1278">Translocase</keyword>
<dbReference type="InterPro" id="IPR003593">
    <property type="entry name" value="AAA+_ATPase"/>
</dbReference>
<dbReference type="InterPro" id="IPR017871">
    <property type="entry name" value="ABC_transporter-like_CS"/>
</dbReference>
<evidence type="ECO:0000256" key="2">
    <source>
        <dbReference type="ARBA" id="ARBA00022448"/>
    </source>
</evidence>
<dbReference type="InterPro" id="IPR027417">
    <property type="entry name" value="P-loop_NTPase"/>
</dbReference>
<dbReference type="SUPFAM" id="SSF52540">
    <property type="entry name" value="P-loop containing nucleoside triphosphate hydrolases"/>
    <property type="match status" value="1"/>
</dbReference>
<protein>
    <submittedName>
        <fullName evidence="11">Unannotated protein</fullName>
    </submittedName>
</protein>
<dbReference type="GO" id="GO:0043215">
    <property type="term" value="P:daunorubicin transport"/>
    <property type="evidence" value="ECO:0007669"/>
    <property type="project" value="InterPro"/>
</dbReference>
<comment type="similarity">
    <text evidence="8">Belongs to the ABC transporter superfamily. Drug exporter-1 (DrugE1) (TC 3.A.1.105) family.</text>
</comment>
<evidence type="ECO:0000256" key="5">
    <source>
        <dbReference type="ARBA" id="ARBA00022840"/>
    </source>
</evidence>
<dbReference type="Pfam" id="PF00005">
    <property type="entry name" value="ABC_tran"/>
    <property type="match status" value="1"/>
</dbReference>
<proteinExistence type="inferred from homology"/>
<dbReference type="PROSITE" id="PS00211">
    <property type="entry name" value="ABC_TRANSPORTER_1"/>
    <property type="match status" value="1"/>
</dbReference>
<name>A0A6J6TD69_9ZZZZ</name>
<accession>A0A6J6TD69</accession>